<dbReference type="PANTHER" id="PTHR24286">
    <property type="entry name" value="CYTOCHROME P450 26"/>
    <property type="match status" value="1"/>
</dbReference>
<reference evidence="12" key="2">
    <citation type="journal article" date="2022" name="Hortic Res">
        <title>The genome of Dioscorea zingiberensis sheds light on the biosynthesis, origin and evolution of the medicinally important diosgenin saponins.</title>
        <authorList>
            <person name="Li Y."/>
            <person name="Tan C."/>
            <person name="Li Z."/>
            <person name="Guo J."/>
            <person name="Li S."/>
            <person name="Chen X."/>
            <person name="Wang C."/>
            <person name="Dai X."/>
            <person name="Yang H."/>
            <person name="Song W."/>
            <person name="Hou L."/>
            <person name="Xu J."/>
            <person name="Tong Z."/>
            <person name="Xu A."/>
            <person name="Yuan X."/>
            <person name="Wang W."/>
            <person name="Yang Q."/>
            <person name="Chen L."/>
            <person name="Sun Z."/>
            <person name="Wang K."/>
            <person name="Pan B."/>
            <person name="Chen J."/>
            <person name="Bao Y."/>
            <person name="Liu F."/>
            <person name="Qi X."/>
            <person name="Gang D.R."/>
            <person name="Wen J."/>
            <person name="Li J."/>
        </authorList>
    </citation>
    <scope>NUCLEOTIDE SEQUENCE</scope>
    <source>
        <strain evidence="12">Dzin_1.0</strain>
    </source>
</reference>
<evidence type="ECO:0008006" key="14">
    <source>
        <dbReference type="Google" id="ProtNLM"/>
    </source>
</evidence>
<dbReference type="GO" id="GO:0010268">
    <property type="term" value="P:brassinosteroid homeostasis"/>
    <property type="evidence" value="ECO:0007669"/>
    <property type="project" value="TreeGrafter"/>
</dbReference>
<evidence type="ECO:0000256" key="4">
    <source>
        <dbReference type="ARBA" id="ARBA00022723"/>
    </source>
</evidence>
<dbReference type="PANTHER" id="PTHR24286:SF194">
    <property type="entry name" value="STEROID (22S)-HYDROXYLASE"/>
    <property type="match status" value="1"/>
</dbReference>
<keyword evidence="13" id="KW-1185">Reference proteome</keyword>
<dbReference type="PRINTS" id="PR00385">
    <property type="entry name" value="P450"/>
</dbReference>
<keyword evidence="10 11" id="KW-0349">Heme</keyword>
<organism evidence="12 13">
    <name type="scientific">Dioscorea zingiberensis</name>
    <dbReference type="NCBI Taxonomy" id="325984"/>
    <lineage>
        <taxon>Eukaryota</taxon>
        <taxon>Viridiplantae</taxon>
        <taxon>Streptophyta</taxon>
        <taxon>Embryophyta</taxon>
        <taxon>Tracheophyta</taxon>
        <taxon>Spermatophyta</taxon>
        <taxon>Magnoliopsida</taxon>
        <taxon>Liliopsida</taxon>
        <taxon>Dioscoreales</taxon>
        <taxon>Dioscoreaceae</taxon>
        <taxon>Dioscorea</taxon>
    </lineage>
</organism>
<evidence type="ECO:0000256" key="3">
    <source>
        <dbReference type="ARBA" id="ARBA00022692"/>
    </source>
</evidence>
<comment type="cofactor">
    <cofactor evidence="10">
        <name>heme</name>
        <dbReference type="ChEBI" id="CHEBI:30413"/>
    </cofactor>
</comment>
<keyword evidence="8 10" id="KW-0408">Iron</keyword>
<dbReference type="InterPro" id="IPR001128">
    <property type="entry name" value="Cyt_P450"/>
</dbReference>
<dbReference type="OrthoDB" id="1372046at2759"/>
<evidence type="ECO:0000256" key="2">
    <source>
        <dbReference type="ARBA" id="ARBA00010617"/>
    </source>
</evidence>
<dbReference type="GO" id="GO:0004497">
    <property type="term" value="F:monooxygenase activity"/>
    <property type="evidence" value="ECO:0007669"/>
    <property type="project" value="UniProtKB-KW"/>
</dbReference>
<evidence type="ECO:0000256" key="11">
    <source>
        <dbReference type="RuleBase" id="RU000461"/>
    </source>
</evidence>
<evidence type="ECO:0000256" key="5">
    <source>
        <dbReference type="ARBA" id="ARBA00022955"/>
    </source>
</evidence>
<protein>
    <recommendedName>
        <fullName evidence="14">Cytochrome P450</fullName>
    </recommendedName>
</protein>
<comment type="similarity">
    <text evidence="2 11">Belongs to the cytochrome P450 family.</text>
</comment>
<comment type="subcellular location">
    <subcellularLocation>
        <location evidence="1">Membrane</location>
        <topology evidence="1">Single-pass membrane protein</topology>
    </subcellularLocation>
</comment>
<reference evidence="12" key="1">
    <citation type="submission" date="2021-03" db="EMBL/GenBank/DDBJ databases">
        <authorList>
            <person name="Li Z."/>
            <person name="Yang C."/>
        </authorList>
    </citation>
    <scope>NUCLEOTIDE SEQUENCE</scope>
    <source>
        <strain evidence="12">Dzin_1.0</strain>
        <tissue evidence="12">Leaf</tissue>
    </source>
</reference>
<keyword evidence="4 10" id="KW-0479">Metal-binding</keyword>
<gene>
    <name evidence="12" type="ORF">J5N97_025643</name>
</gene>
<sequence>MYRFWPSSERNTTLSTSGAEENIILLDVPSPPFSDSALDSLSSIMSGLIWSRLHMVCRRVVLREIAYALLEAVPQLLNSSAAFELVIGAAMFRTNVMPRVIPPITIANSEELSSEESVVVQESFDLAQQNVVARPVPKILLDNLFWQNLHDKSTREASDHLSRSGVKSLHTEERYAIIREPGWPSSFLHVLGKHSISVEVGDAHKRMRSIVVNFLSNERLRTVFLQHSNRVASLLLSSLEENSIISAKDVAVKFSFYVMVKEIFSMSPEEPENDKLMREYDTLVRGIASIPWNLPGSQYQQALESRKEIFKVFEQRMKERRGEKKGDDLLGWVMKNTEYSKEQMFDFILHTLFAGHDTTSRAISLMIYFLEGCPQAIQQLREEHLQVSRLKNQKGKSSLTWDDYKTMEFTKCVIIETLRLGNIAGFVQKKAKMDVQYGDYVIPQGGCIIPSFTAVHLDPSLYENPNSFDPWRWMGSCGPNKRIDHFMAFGGGPRLCPGAELARLEMAVFIHHLILSYNWELVEPDHPMHVPAINFFKGLPIKVQALISTP</sequence>
<keyword evidence="5" id="KW-0752">Steroid biosynthesis</keyword>
<dbReference type="InterPro" id="IPR002401">
    <property type="entry name" value="Cyt_P450_E_grp-I"/>
</dbReference>
<dbReference type="GO" id="GO:0016705">
    <property type="term" value="F:oxidoreductase activity, acting on paired donors, with incorporation or reduction of molecular oxygen"/>
    <property type="evidence" value="ECO:0007669"/>
    <property type="project" value="InterPro"/>
</dbReference>
<dbReference type="GO" id="GO:0016020">
    <property type="term" value="C:membrane"/>
    <property type="evidence" value="ECO:0007669"/>
    <property type="project" value="UniProtKB-SubCell"/>
</dbReference>
<evidence type="ECO:0000256" key="1">
    <source>
        <dbReference type="ARBA" id="ARBA00004167"/>
    </source>
</evidence>
<feature type="binding site" description="axial binding residue" evidence="10">
    <location>
        <position position="496"/>
    </location>
    <ligand>
        <name>heme</name>
        <dbReference type="ChEBI" id="CHEBI:30413"/>
    </ligand>
    <ligandPart>
        <name>Fe</name>
        <dbReference type="ChEBI" id="CHEBI:18248"/>
    </ligandPart>
</feature>
<dbReference type="InterPro" id="IPR036396">
    <property type="entry name" value="Cyt_P450_sf"/>
</dbReference>
<keyword evidence="11" id="KW-0503">Monooxygenase</keyword>
<evidence type="ECO:0000256" key="10">
    <source>
        <dbReference type="PIRSR" id="PIRSR602401-1"/>
    </source>
</evidence>
<dbReference type="GO" id="GO:0016132">
    <property type="term" value="P:brassinosteroid biosynthetic process"/>
    <property type="evidence" value="ECO:0007669"/>
    <property type="project" value="TreeGrafter"/>
</dbReference>
<evidence type="ECO:0000256" key="8">
    <source>
        <dbReference type="ARBA" id="ARBA00023004"/>
    </source>
</evidence>
<dbReference type="GO" id="GO:0005506">
    <property type="term" value="F:iron ion binding"/>
    <property type="evidence" value="ECO:0007669"/>
    <property type="project" value="InterPro"/>
</dbReference>
<keyword evidence="5" id="KW-0444">Lipid biosynthesis</keyword>
<dbReference type="SUPFAM" id="SSF48264">
    <property type="entry name" value="Cytochrome P450"/>
    <property type="match status" value="1"/>
</dbReference>
<dbReference type="PROSITE" id="PS00086">
    <property type="entry name" value="CYTOCHROME_P450"/>
    <property type="match status" value="1"/>
</dbReference>
<evidence type="ECO:0000256" key="7">
    <source>
        <dbReference type="ARBA" id="ARBA00023002"/>
    </source>
</evidence>
<dbReference type="Pfam" id="PF00067">
    <property type="entry name" value="p450"/>
    <property type="match status" value="1"/>
</dbReference>
<dbReference type="PRINTS" id="PR00463">
    <property type="entry name" value="EP450I"/>
</dbReference>
<evidence type="ECO:0000313" key="12">
    <source>
        <dbReference type="EMBL" id="KAJ0964505.1"/>
    </source>
</evidence>
<proteinExistence type="inferred from homology"/>
<keyword evidence="5" id="KW-0443">Lipid metabolism</keyword>
<name>A0A9D5C105_9LILI</name>
<evidence type="ECO:0000313" key="13">
    <source>
        <dbReference type="Proteomes" id="UP001085076"/>
    </source>
</evidence>
<keyword evidence="6" id="KW-1133">Transmembrane helix</keyword>
<keyword evidence="9" id="KW-0472">Membrane</keyword>
<comment type="caution">
    <text evidence="12">The sequence shown here is derived from an EMBL/GenBank/DDBJ whole genome shotgun (WGS) entry which is preliminary data.</text>
</comment>
<evidence type="ECO:0000256" key="9">
    <source>
        <dbReference type="ARBA" id="ARBA00023136"/>
    </source>
</evidence>
<dbReference type="GO" id="GO:0016125">
    <property type="term" value="P:sterol metabolic process"/>
    <property type="evidence" value="ECO:0007669"/>
    <property type="project" value="TreeGrafter"/>
</dbReference>
<dbReference type="AlphaFoldDB" id="A0A9D5C105"/>
<dbReference type="Proteomes" id="UP001085076">
    <property type="component" value="Miscellaneous, Linkage group lg08"/>
</dbReference>
<dbReference type="Gene3D" id="1.10.630.10">
    <property type="entry name" value="Cytochrome P450"/>
    <property type="match status" value="1"/>
</dbReference>
<dbReference type="InterPro" id="IPR017972">
    <property type="entry name" value="Cyt_P450_CS"/>
</dbReference>
<evidence type="ECO:0000256" key="6">
    <source>
        <dbReference type="ARBA" id="ARBA00022989"/>
    </source>
</evidence>
<dbReference type="GO" id="GO:0020037">
    <property type="term" value="F:heme binding"/>
    <property type="evidence" value="ECO:0007669"/>
    <property type="project" value="InterPro"/>
</dbReference>
<keyword evidence="3" id="KW-0812">Transmembrane</keyword>
<keyword evidence="7 11" id="KW-0560">Oxidoreductase</keyword>
<accession>A0A9D5C105</accession>
<dbReference type="EMBL" id="JAGGNH010000008">
    <property type="protein sequence ID" value="KAJ0964505.1"/>
    <property type="molecule type" value="Genomic_DNA"/>
</dbReference>